<dbReference type="EnsemblPlants" id="Pp3c21_10079V3.1">
    <property type="protein sequence ID" value="PAC:32915361.CDS.1"/>
    <property type="gene ID" value="Pp3c21_10079"/>
</dbReference>
<feature type="transmembrane region" description="Helical" evidence="1">
    <location>
        <begin position="34"/>
        <end position="55"/>
    </location>
</feature>
<evidence type="ECO:0000313" key="3">
    <source>
        <dbReference type="EnsemblPlants" id="PAC:32915361.CDS.1"/>
    </source>
</evidence>
<keyword evidence="1" id="KW-0472">Membrane</keyword>
<evidence type="ECO:0000313" key="4">
    <source>
        <dbReference type="Proteomes" id="UP000006727"/>
    </source>
</evidence>
<organism evidence="2">
    <name type="scientific">Physcomitrium patens</name>
    <name type="common">Spreading-leaved earth moss</name>
    <name type="synonym">Physcomitrella patens</name>
    <dbReference type="NCBI Taxonomy" id="3218"/>
    <lineage>
        <taxon>Eukaryota</taxon>
        <taxon>Viridiplantae</taxon>
        <taxon>Streptophyta</taxon>
        <taxon>Embryophyta</taxon>
        <taxon>Bryophyta</taxon>
        <taxon>Bryophytina</taxon>
        <taxon>Bryopsida</taxon>
        <taxon>Funariidae</taxon>
        <taxon>Funariales</taxon>
        <taxon>Funariaceae</taxon>
        <taxon>Physcomitrium</taxon>
    </lineage>
</organism>
<accession>A0A2K1IRE8</accession>
<dbReference type="AlphaFoldDB" id="A0A2K1IRE8"/>
<name>A0A2K1IRE8_PHYPA</name>
<gene>
    <name evidence="2" type="ORF">PHYPA_025976</name>
</gene>
<dbReference type="InParanoid" id="A0A2K1IRE8"/>
<reference evidence="2 4" key="2">
    <citation type="journal article" date="2018" name="Plant J.">
        <title>The Physcomitrella patens chromosome-scale assembly reveals moss genome structure and evolution.</title>
        <authorList>
            <person name="Lang D."/>
            <person name="Ullrich K.K."/>
            <person name="Murat F."/>
            <person name="Fuchs J."/>
            <person name="Jenkins J."/>
            <person name="Haas F.B."/>
            <person name="Piednoel M."/>
            <person name="Gundlach H."/>
            <person name="Van Bel M."/>
            <person name="Meyberg R."/>
            <person name="Vives C."/>
            <person name="Morata J."/>
            <person name="Symeonidi A."/>
            <person name="Hiss M."/>
            <person name="Muchero W."/>
            <person name="Kamisugi Y."/>
            <person name="Saleh O."/>
            <person name="Blanc G."/>
            <person name="Decker E.L."/>
            <person name="van Gessel N."/>
            <person name="Grimwood J."/>
            <person name="Hayes R.D."/>
            <person name="Graham S.W."/>
            <person name="Gunter L.E."/>
            <person name="McDaniel S.F."/>
            <person name="Hoernstein S.N.W."/>
            <person name="Larsson A."/>
            <person name="Li F.W."/>
            <person name="Perroud P.F."/>
            <person name="Phillips J."/>
            <person name="Ranjan P."/>
            <person name="Rokshar D.S."/>
            <person name="Rothfels C.J."/>
            <person name="Schneider L."/>
            <person name="Shu S."/>
            <person name="Stevenson D.W."/>
            <person name="Thummler F."/>
            <person name="Tillich M."/>
            <person name="Villarreal Aguilar J.C."/>
            <person name="Widiez T."/>
            <person name="Wong G.K."/>
            <person name="Wymore A."/>
            <person name="Zhang Y."/>
            <person name="Zimmer A.D."/>
            <person name="Quatrano R.S."/>
            <person name="Mayer K.F.X."/>
            <person name="Goodstein D."/>
            <person name="Casacuberta J.M."/>
            <person name="Vandepoele K."/>
            <person name="Reski R."/>
            <person name="Cuming A.C."/>
            <person name="Tuskan G.A."/>
            <person name="Maumus F."/>
            <person name="Salse J."/>
            <person name="Schmutz J."/>
            <person name="Rensing S.A."/>
        </authorList>
    </citation>
    <scope>NUCLEOTIDE SEQUENCE [LARGE SCALE GENOMIC DNA]</scope>
    <source>
        <strain evidence="3 4">cv. Gransden 2004</strain>
    </source>
</reference>
<reference evidence="3" key="3">
    <citation type="submission" date="2020-12" db="UniProtKB">
        <authorList>
            <consortium name="EnsemblPlants"/>
        </authorList>
    </citation>
    <scope>IDENTIFICATION</scope>
</reference>
<evidence type="ECO:0000313" key="2">
    <source>
        <dbReference type="EMBL" id="PNR31853.1"/>
    </source>
</evidence>
<protein>
    <submittedName>
        <fullName evidence="2 3">Uncharacterized protein</fullName>
    </submittedName>
</protein>
<evidence type="ECO:0000256" key="1">
    <source>
        <dbReference type="SAM" id="Phobius"/>
    </source>
</evidence>
<keyword evidence="4" id="KW-1185">Reference proteome</keyword>
<reference evidence="2 4" key="1">
    <citation type="journal article" date="2008" name="Science">
        <title>The Physcomitrella genome reveals evolutionary insights into the conquest of land by plants.</title>
        <authorList>
            <person name="Rensing S."/>
            <person name="Lang D."/>
            <person name="Zimmer A."/>
            <person name="Terry A."/>
            <person name="Salamov A."/>
            <person name="Shapiro H."/>
            <person name="Nishiyama T."/>
            <person name="Perroud P.-F."/>
            <person name="Lindquist E."/>
            <person name="Kamisugi Y."/>
            <person name="Tanahashi T."/>
            <person name="Sakakibara K."/>
            <person name="Fujita T."/>
            <person name="Oishi K."/>
            <person name="Shin-I T."/>
            <person name="Kuroki Y."/>
            <person name="Toyoda A."/>
            <person name="Suzuki Y."/>
            <person name="Hashimoto A."/>
            <person name="Yamaguchi K."/>
            <person name="Sugano A."/>
            <person name="Kohara Y."/>
            <person name="Fujiyama A."/>
            <person name="Anterola A."/>
            <person name="Aoki S."/>
            <person name="Ashton N."/>
            <person name="Barbazuk W.B."/>
            <person name="Barker E."/>
            <person name="Bennetzen J."/>
            <person name="Bezanilla M."/>
            <person name="Blankenship R."/>
            <person name="Cho S.H."/>
            <person name="Dutcher S."/>
            <person name="Estelle M."/>
            <person name="Fawcett J.A."/>
            <person name="Gundlach H."/>
            <person name="Hanada K."/>
            <person name="Heyl A."/>
            <person name="Hicks K.A."/>
            <person name="Hugh J."/>
            <person name="Lohr M."/>
            <person name="Mayer K."/>
            <person name="Melkozernov A."/>
            <person name="Murata T."/>
            <person name="Nelson D."/>
            <person name="Pils B."/>
            <person name="Prigge M."/>
            <person name="Reiss B."/>
            <person name="Renner T."/>
            <person name="Rombauts S."/>
            <person name="Rushton P."/>
            <person name="Sanderfoot A."/>
            <person name="Schween G."/>
            <person name="Shiu S.-H."/>
            <person name="Stueber K."/>
            <person name="Theodoulou F.L."/>
            <person name="Tu H."/>
            <person name="Van de Peer Y."/>
            <person name="Verrier P.J."/>
            <person name="Waters E."/>
            <person name="Wood A."/>
            <person name="Yang L."/>
            <person name="Cove D."/>
            <person name="Cuming A."/>
            <person name="Hasebe M."/>
            <person name="Lucas S."/>
            <person name="Mishler D.B."/>
            <person name="Reski R."/>
            <person name="Grigoriev I."/>
            <person name="Quatrano R.S."/>
            <person name="Boore J.L."/>
        </authorList>
    </citation>
    <scope>NUCLEOTIDE SEQUENCE [LARGE SCALE GENOMIC DNA]</scope>
    <source>
        <strain evidence="3 4">cv. Gransden 2004</strain>
    </source>
</reference>
<dbReference type="Gramene" id="Pp3c21_10079V3.1">
    <property type="protein sequence ID" value="PAC:32915361.CDS.1"/>
    <property type="gene ID" value="Pp3c21_10079"/>
</dbReference>
<proteinExistence type="predicted"/>
<dbReference type="EMBL" id="ABEU02000021">
    <property type="protein sequence ID" value="PNR31853.1"/>
    <property type="molecule type" value="Genomic_DNA"/>
</dbReference>
<keyword evidence="1" id="KW-0812">Transmembrane</keyword>
<dbReference type="Proteomes" id="UP000006727">
    <property type="component" value="Chromosome 21"/>
</dbReference>
<sequence length="80" mass="8283">MCRPLSCPHQKHVVVEPTVATSSAAAGATARRRLGLAAAAAAAVTIVVVAVVLVVRQNVAELPLWLHYRLCLASTASLPS</sequence>
<keyword evidence="1" id="KW-1133">Transmembrane helix</keyword>